<evidence type="ECO:0000256" key="3">
    <source>
        <dbReference type="ARBA" id="ARBA00022691"/>
    </source>
</evidence>
<feature type="region of interest" description="Disordered" evidence="5">
    <location>
        <begin position="162"/>
        <end position="181"/>
    </location>
</feature>
<comment type="similarity">
    <text evidence="4">Belongs to the MT-A70-like family.</text>
</comment>
<dbReference type="RefSeq" id="WP_264603275.1">
    <property type="nucleotide sequence ID" value="NZ_JAOQNS010000014.1"/>
</dbReference>
<dbReference type="Proteomes" id="UP001209755">
    <property type="component" value="Unassembled WGS sequence"/>
</dbReference>
<evidence type="ECO:0000313" key="7">
    <source>
        <dbReference type="Proteomes" id="UP001209755"/>
    </source>
</evidence>
<protein>
    <submittedName>
        <fullName evidence="6">N6-adenosine-specific RNA methylase IME4</fullName>
    </submittedName>
</protein>
<accession>A0ABT3HH56</accession>
<evidence type="ECO:0000256" key="1">
    <source>
        <dbReference type="ARBA" id="ARBA00022603"/>
    </source>
</evidence>
<keyword evidence="7" id="KW-1185">Reference proteome</keyword>
<dbReference type="PROSITE" id="PS51143">
    <property type="entry name" value="MT_A70"/>
    <property type="match status" value="1"/>
</dbReference>
<dbReference type="PANTHER" id="PTHR12829">
    <property type="entry name" value="N6-ADENOSINE-METHYLTRANSFERASE"/>
    <property type="match status" value="1"/>
</dbReference>
<evidence type="ECO:0000256" key="4">
    <source>
        <dbReference type="PROSITE-ProRule" id="PRU00489"/>
    </source>
</evidence>
<evidence type="ECO:0000256" key="2">
    <source>
        <dbReference type="ARBA" id="ARBA00022679"/>
    </source>
</evidence>
<sequence>MFGYDLIMADPNWRFETWSEKGRTSKGPDRHYTTMTVGEIKRSFPVGHLAAKDAVLWLWATHPMIDQQIEVGRFWGFQFVTSGVWVKRTKHGKLGFGPGYRLRSASEPFLIFINGTPATCPVVRTVVEGPLREHSRKPDEAYREAERLLPGARRADLFSRETRPGWDSWGDEAGKFNEGRH</sequence>
<name>A0ABT3HH56_9HYPH</name>
<dbReference type="PANTHER" id="PTHR12829:SF7">
    <property type="entry name" value="N6-ADENOSINE-METHYLTRANSFERASE CATALYTIC SUBUNIT"/>
    <property type="match status" value="1"/>
</dbReference>
<dbReference type="InterPro" id="IPR007757">
    <property type="entry name" value="MT-A70-like"/>
</dbReference>
<gene>
    <name evidence="6" type="ORF">M2319_004054</name>
</gene>
<evidence type="ECO:0000256" key="5">
    <source>
        <dbReference type="SAM" id="MobiDB-lite"/>
    </source>
</evidence>
<keyword evidence="1 6" id="KW-0489">Methyltransferase</keyword>
<keyword evidence="2" id="KW-0808">Transferase</keyword>
<dbReference type="InterPro" id="IPR029063">
    <property type="entry name" value="SAM-dependent_MTases_sf"/>
</dbReference>
<dbReference type="Pfam" id="PF05063">
    <property type="entry name" value="MT-A70"/>
    <property type="match status" value="1"/>
</dbReference>
<dbReference type="SUPFAM" id="SSF53335">
    <property type="entry name" value="S-adenosyl-L-methionine-dependent methyltransferases"/>
    <property type="match status" value="1"/>
</dbReference>
<dbReference type="GO" id="GO:0032259">
    <property type="term" value="P:methylation"/>
    <property type="evidence" value="ECO:0007669"/>
    <property type="project" value="UniProtKB-KW"/>
</dbReference>
<keyword evidence="3" id="KW-0949">S-adenosyl-L-methionine</keyword>
<organism evidence="6 7">
    <name type="scientific">Rhodobium gokarnense</name>
    <dbReference type="NCBI Taxonomy" id="364296"/>
    <lineage>
        <taxon>Bacteria</taxon>
        <taxon>Pseudomonadati</taxon>
        <taxon>Pseudomonadota</taxon>
        <taxon>Alphaproteobacteria</taxon>
        <taxon>Hyphomicrobiales</taxon>
        <taxon>Rhodobiaceae</taxon>
        <taxon>Rhodobium</taxon>
    </lineage>
</organism>
<reference evidence="7" key="1">
    <citation type="submission" date="2023-07" db="EMBL/GenBank/DDBJ databases">
        <title>Genome sequencing of Purple Non-Sulfur Bacteria from various extreme environments.</title>
        <authorList>
            <person name="Mayer M."/>
        </authorList>
    </citation>
    <scope>NUCLEOTIDE SEQUENCE [LARGE SCALE GENOMIC DNA]</scope>
    <source>
        <strain evidence="7">DSM 17935</strain>
    </source>
</reference>
<feature type="compositionally biased region" description="Basic and acidic residues" evidence="5">
    <location>
        <begin position="172"/>
        <end position="181"/>
    </location>
</feature>
<comment type="caution">
    <text evidence="6">The sequence shown here is derived from an EMBL/GenBank/DDBJ whole genome shotgun (WGS) entry which is preliminary data.</text>
</comment>
<proteinExistence type="inferred from homology"/>
<dbReference type="GO" id="GO:0008168">
    <property type="term" value="F:methyltransferase activity"/>
    <property type="evidence" value="ECO:0007669"/>
    <property type="project" value="UniProtKB-KW"/>
</dbReference>
<dbReference type="EMBL" id="JAOQNS010000014">
    <property type="protein sequence ID" value="MCW2309695.1"/>
    <property type="molecule type" value="Genomic_DNA"/>
</dbReference>
<evidence type="ECO:0000313" key="6">
    <source>
        <dbReference type="EMBL" id="MCW2309695.1"/>
    </source>
</evidence>